<reference evidence="7 8" key="1">
    <citation type="submission" date="2014-11" db="EMBL/GenBank/DDBJ databases">
        <title>Genome sequence of Pseudomonas tuomuerensis JCM 14085.</title>
        <authorList>
            <person name="Shin S.-K."/>
            <person name="Yi H."/>
        </authorList>
    </citation>
    <scope>NUCLEOTIDE SEQUENCE [LARGE SCALE GENOMIC DNA]</scope>
    <source>
        <strain evidence="7 8">JCM 14085</strain>
    </source>
</reference>
<dbReference type="PROSITE" id="PS50112">
    <property type="entry name" value="PAS"/>
    <property type="match status" value="2"/>
</dbReference>
<dbReference type="InterPro" id="IPR000014">
    <property type="entry name" value="PAS"/>
</dbReference>
<dbReference type="SMART" id="SM00091">
    <property type="entry name" value="PAS"/>
    <property type="match status" value="2"/>
</dbReference>
<dbReference type="Pfam" id="PF00512">
    <property type="entry name" value="HisKA"/>
    <property type="match status" value="1"/>
</dbReference>
<feature type="domain" description="PAS" evidence="5">
    <location>
        <begin position="260"/>
        <end position="330"/>
    </location>
</feature>
<dbReference type="GO" id="GO:0000155">
    <property type="term" value="F:phosphorelay sensor kinase activity"/>
    <property type="evidence" value="ECO:0007669"/>
    <property type="project" value="InterPro"/>
</dbReference>
<evidence type="ECO:0000259" key="6">
    <source>
        <dbReference type="PROSITE" id="PS50113"/>
    </source>
</evidence>
<accession>A0A0B3BIW3</accession>
<feature type="domain" description="PAC" evidence="6">
    <location>
        <begin position="333"/>
        <end position="386"/>
    </location>
</feature>
<evidence type="ECO:0000256" key="3">
    <source>
        <dbReference type="ARBA" id="ARBA00022553"/>
    </source>
</evidence>
<evidence type="ECO:0000259" key="4">
    <source>
        <dbReference type="PROSITE" id="PS50109"/>
    </source>
</evidence>
<dbReference type="InterPro" id="IPR013655">
    <property type="entry name" value="PAS_fold_3"/>
</dbReference>
<dbReference type="AlphaFoldDB" id="A0A0B3BIW3"/>
<dbReference type="Gene3D" id="3.30.565.10">
    <property type="entry name" value="Histidine kinase-like ATPase, C-terminal domain"/>
    <property type="match status" value="1"/>
</dbReference>
<dbReference type="PANTHER" id="PTHR43065:SF42">
    <property type="entry name" value="TWO-COMPONENT SENSOR PPRA"/>
    <property type="match status" value="1"/>
</dbReference>
<dbReference type="InterPro" id="IPR001610">
    <property type="entry name" value="PAC"/>
</dbReference>
<organism evidence="7 8">
    <name type="scientific">Pseudomonas flexibilis</name>
    <dbReference type="NCBI Taxonomy" id="706570"/>
    <lineage>
        <taxon>Bacteria</taxon>
        <taxon>Pseudomonadati</taxon>
        <taxon>Pseudomonadota</taxon>
        <taxon>Gammaproteobacteria</taxon>
        <taxon>Pseudomonadales</taxon>
        <taxon>Pseudomonadaceae</taxon>
        <taxon>Pseudomonas</taxon>
    </lineage>
</organism>
<keyword evidence="7" id="KW-0418">Kinase</keyword>
<evidence type="ECO:0000259" key="5">
    <source>
        <dbReference type="PROSITE" id="PS50112"/>
    </source>
</evidence>
<dbReference type="InterPro" id="IPR036097">
    <property type="entry name" value="HisK_dim/P_sf"/>
</dbReference>
<dbReference type="InterPro" id="IPR005467">
    <property type="entry name" value="His_kinase_dom"/>
</dbReference>
<dbReference type="Proteomes" id="UP000030980">
    <property type="component" value="Unassembled WGS sequence"/>
</dbReference>
<dbReference type="OrthoDB" id="1931120at2"/>
<dbReference type="Gene3D" id="1.10.287.130">
    <property type="match status" value="1"/>
</dbReference>
<proteinExistence type="predicted"/>
<comment type="caution">
    <text evidence="7">The sequence shown here is derived from an EMBL/GenBank/DDBJ whole genome shotgun (WGS) entry which is preliminary data.</text>
</comment>
<dbReference type="SMART" id="SM00086">
    <property type="entry name" value="PAC"/>
    <property type="match status" value="1"/>
</dbReference>
<gene>
    <name evidence="7" type="ORF">PT85_09455</name>
</gene>
<dbReference type="PROSITE" id="PS50113">
    <property type="entry name" value="PAC"/>
    <property type="match status" value="1"/>
</dbReference>
<dbReference type="InterPro" id="IPR004358">
    <property type="entry name" value="Sig_transdc_His_kin-like_C"/>
</dbReference>
<dbReference type="CDD" id="cd00130">
    <property type="entry name" value="PAS"/>
    <property type="match status" value="2"/>
</dbReference>
<feature type="domain" description="Histidine kinase" evidence="4">
    <location>
        <begin position="526"/>
        <end position="745"/>
    </location>
</feature>
<evidence type="ECO:0000313" key="8">
    <source>
        <dbReference type="Proteomes" id="UP000030980"/>
    </source>
</evidence>
<protein>
    <recommendedName>
        <fullName evidence="2">histidine kinase</fullName>
        <ecNumber evidence="2">2.7.13.3</ecNumber>
    </recommendedName>
</protein>
<dbReference type="STRING" id="706570.PT85_09455"/>
<dbReference type="Pfam" id="PF02518">
    <property type="entry name" value="HATPase_c"/>
    <property type="match status" value="1"/>
</dbReference>
<dbReference type="NCBIfam" id="TIGR00229">
    <property type="entry name" value="sensory_box"/>
    <property type="match status" value="2"/>
</dbReference>
<dbReference type="InterPro" id="IPR036890">
    <property type="entry name" value="HATPase_C_sf"/>
</dbReference>
<comment type="catalytic activity">
    <reaction evidence="1">
        <text>ATP + protein L-histidine = ADP + protein N-phospho-L-histidine.</text>
        <dbReference type="EC" id="2.7.13.3"/>
    </reaction>
</comment>
<dbReference type="EC" id="2.7.13.3" evidence="2"/>
<dbReference type="SUPFAM" id="SSF47384">
    <property type="entry name" value="Homodimeric domain of signal transducing histidine kinase"/>
    <property type="match status" value="1"/>
</dbReference>
<dbReference type="PRINTS" id="PR00344">
    <property type="entry name" value="BCTRLSENSOR"/>
</dbReference>
<name>A0A0B3BIW3_9PSED</name>
<keyword evidence="8" id="KW-1185">Reference proteome</keyword>
<dbReference type="SMART" id="SM00388">
    <property type="entry name" value="HisKA"/>
    <property type="match status" value="1"/>
</dbReference>
<evidence type="ECO:0000313" key="7">
    <source>
        <dbReference type="EMBL" id="KHO64428.1"/>
    </source>
</evidence>
<dbReference type="SUPFAM" id="SSF55874">
    <property type="entry name" value="ATPase domain of HSP90 chaperone/DNA topoisomerase II/histidine kinase"/>
    <property type="match status" value="1"/>
</dbReference>
<dbReference type="Pfam" id="PF13188">
    <property type="entry name" value="PAS_8"/>
    <property type="match status" value="1"/>
</dbReference>
<dbReference type="EMBL" id="JTAK01000004">
    <property type="protein sequence ID" value="KHO64428.1"/>
    <property type="molecule type" value="Genomic_DNA"/>
</dbReference>
<evidence type="ECO:0000256" key="1">
    <source>
        <dbReference type="ARBA" id="ARBA00000085"/>
    </source>
</evidence>
<sequence length="754" mass="82706">MKALELQSQLLLRRVGEQRPLAECAAALCELLRGCPPVRAAWYLAWQPASGSYIPVCGGRLPPAADDPLTLSDQPLHTLLQRQTRLSLAELRQVPCWLAGRLRRAGVEQGLAVSLSLLPGQPGLLLLHVGEGSDPALELALALLRSLLANAVGQPSSPPWLDADPQPALLLDGAAEPLGHNSAWQWLLGGQPAERVLPVNHVQLVRACLAQRRAIEGVEASAGERILLWSYVPEPAAGRVLARCRDASAEVRAGREAARARRLYRLITENTTDLISRHTLDGRFLDASPASWTLLGYWPEQLRGTPARALFHPQDLSQLVERARSALEQDGYHTMTYRVRHRDGHFLWFETACRAIRETYTGQVVEVVAVSRDITARVQAEENRRRLAEVVEVNTDLVMFVDAEGRLTYLNPAARRALGVVGEQLPALEALLGAEDLRRLRGEGREGAEQRGVWSGEARLQPQGDGPSLPVSLVLLAHRPTSGERYYSLVARDMTERELREAQQRRHQDELAHTARLVTLGELASGIAHEINQPLAAVVNYAGASQRYLQSLDSNPQAAERIAQGLARITEQANHASEVIRRLRAFLRKGQRRMQALDVAQVAREAVRLCAWEAAQAQVTVDERMDDNLPPAYADPVLLEQVLLNLLRNAIDANRERHAGAASHIVLSTALQPGELCVRVEDQGPGADAERLAQMFTPFFTSKPDGLGLGLSMSRSIVEGFGGALEARPGAQGGLCLECRLPLRDNHNETGNRP</sequence>
<dbReference type="CDD" id="cd00082">
    <property type="entry name" value="HisKA"/>
    <property type="match status" value="1"/>
</dbReference>
<keyword evidence="7" id="KW-0808">Transferase</keyword>
<dbReference type="PANTHER" id="PTHR43065">
    <property type="entry name" value="SENSOR HISTIDINE KINASE"/>
    <property type="match status" value="1"/>
</dbReference>
<feature type="domain" description="PAS" evidence="5">
    <location>
        <begin position="383"/>
        <end position="425"/>
    </location>
</feature>
<dbReference type="SMART" id="SM00387">
    <property type="entry name" value="HATPase_c"/>
    <property type="match status" value="1"/>
</dbReference>
<keyword evidence="3" id="KW-0597">Phosphoprotein</keyword>
<dbReference type="InterPro" id="IPR003594">
    <property type="entry name" value="HATPase_dom"/>
</dbReference>
<dbReference type="InterPro" id="IPR035965">
    <property type="entry name" value="PAS-like_dom_sf"/>
</dbReference>
<dbReference type="Gene3D" id="3.30.450.20">
    <property type="entry name" value="PAS domain"/>
    <property type="match status" value="2"/>
</dbReference>
<dbReference type="SUPFAM" id="SSF55785">
    <property type="entry name" value="PYP-like sensor domain (PAS domain)"/>
    <property type="match status" value="2"/>
</dbReference>
<dbReference type="InterPro" id="IPR000700">
    <property type="entry name" value="PAS-assoc_C"/>
</dbReference>
<dbReference type="InterPro" id="IPR003661">
    <property type="entry name" value="HisK_dim/P_dom"/>
</dbReference>
<dbReference type="Pfam" id="PF08447">
    <property type="entry name" value="PAS_3"/>
    <property type="match status" value="1"/>
</dbReference>
<dbReference type="PROSITE" id="PS50109">
    <property type="entry name" value="HIS_KIN"/>
    <property type="match status" value="1"/>
</dbReference>
<dbReference type="RefSeq" id="WP_039606521.1">
    <property type="nucleotide sequence ID" value="NZ_FMUP01000002.1"/>
</dbReference>
<evidence type="ECO:0000256" key="2">
    <source>
        <dbReference type="ARBA" id="ARBA00012438"/>
    </source>
</evidence>